<dbReference type="InterPro" id="IPR011013">
    <property type="entry name" value="Gal_mutarotase_sf_dom"/>
</dbReference>
<dbReference type="SUPFAM" id="SSF51445">
    <property type="entry name" value="(Trans)glycosidases"/>
    <property type="match status" value="1"/>
</dbReference>
<evidence type="ECO:0000313" key="9">
    <source>
        <dbReference type="Proteomes" id="UP001198151"/>
    </source>
</evidence>
<dbReference type="InterPro" id="IPR030458">
    <property type="entry name" value="Glyco_hydro_31_AS"/>
</dbReference>
<keyword evidence="2 4" id="KW-0378">Hydrolase</keyword>
<evidence type="ECO:0000313" key="8">
    <source>
        <dbReference type="EMBL" id="MCC2255330.1"/>
    </source>
</evidence>
<evidence type="ECO:0000256" key="4">
    <source>
        <dbReference type="RuleBase" id="RU361185"/>
    </source>
</evidence>
<dbReference type="RefSeq" id="WP_227708404.1">
    <property type="nucleotide sequence ID" value="NZ_JAJEQX010000025.1"/>
</dbReference>
<reference evidence="8 9" key="1">
    <citation type="submission" date="2021-10" db="EMBL/GenBank/DDBJ databases">
        <title>Anaerobic single-cell dispensing facilitates the cultivation of human gut bacteria.</title>
        <authorList>
            <person name="Afrizal A."/>
        </authorList>
    </citation>
    <scope>NUCLEOTIDE SEQUENCE [LARGE SCALE GENOMIC DNA]</scope>
    <source>
        <strain evidence="8 9">CLA-AA-H200</strain>
    </source>
</reference>
<name>A0ABS8FZ51_9FIRM</name>
<feature type="domain" description="Glycoside hydrolase family 31 TIM barrel" evidence="5">
    <location>
        <begin position="155"/>
        <end position="512"/>
    </location>
</feature>
<dbReference type="Gene3D" id="3.20.20.80">
    <property type="entry name" value="Glycosidases"/>
    <property type="match status" value="1"/>
</dbReference>
<comment type="similarity">
    <text evidence="1 4">Belongs to the glycosyl hydrolase 31 family.</text>
</comment>
<evidence type="ECO:0000256" key="3">
    <source>
        <dbReference type="ARBA" id="ARBA00023295"/>
    </source>
</evidence>
<dbReference type="InterPro" id="IPR025887">
    <property type="entry name" value="Glyco_hydro_31_N_dom"/>
</dbReference>
<dbReference type="Proteomes" id="UP001198151">
    <property type="component" value="Unassembled WGS sequence"/>
</dbReference>
<proteinExistence type="inferred from homology"/>
<dbReference type="Pfam" id="PF21365">
    <property type="entry name" value="Glyco_hydro_31_3rd"/>
    <property type="match status" value="1"/>
</dbReference>
<protein>
    <submittedName>
        <fullName evidence="8">Alpha-glucosidase</fullName>
    </submittedName>
</protein>
<dbReference type="InterPro" id="IPR048395">
    <property type="entry name" value="Glyco_hydro_31_C"/>
</dbReference>
<evidence type="ECO:0000256" key="2">
    <source>
        <dbReference type="ARBA" id="ARBA00022801"/>
    </source>
</evidence>
<gene>
    <name evidence="8" type="ORF">LKD70_13035</name>
</gene>
<dbReference type="EMBL" id="JAJEQX010000025">
    <property type="protein sequence ID" value="MCC2255330.1"/>
    <property type="molecule type" value="Genomic_DNA"/>
</dbReference>
<dbReference type="Pfam" id="PF13802">
    <property type="entry name" value="Gal_mutarotas_2"/>
    <property type="match status" value="1"/>
</dbReference>
<sequence>MVRKFIYGTPFETEAVTADIPVENGSPAYGELCTENGFGFRYIMEDDDIIYGLGEANRGINKRGYCYTSWCTDDPNHTEDKHSLYGAHNFLIVSGTQTFGLFFDYPGKITFDIGYTKSDTLDVFCDSADLALYVIDGTDPYDIVKQFRRIIGRSYIPPKFAFGFGQSRWGYKTPDDFREVADNYRNRHLPLDMIYMDIDYMDSYKDFTLNDDFRDFPEFVQEMKDRNIRLIPIIDAGVKIEDGYSVYEEGVKNRYFCQREDGSDFVAAVWPGDTHLPDVLNPEARKWFGDKYRFLTDQGIEGFWNDMNEPAIFYSKEGLAEAKELARSFSEESGGEAGVWEMGNKLASIANSEEDYRRFFHRIGDKKVRHDKVHNLFGFNMTRAASEAFDRIDPEKRFLMFSRSSYVGMHRYGGVWTGDNKSWWSHILLNLKMMPSLNMCGFLYAGADLGGFGDNTTRDLLLRFLALGVFTPLMRDHAAAGTREQECYRFEHTEDFRHVLGVRYRLLPYLYSEYMKAALTDDMYFKPLSFVWPDDRTARRIEDQLVIGNEIMIAPVYEQNADGRYVYLPEDMKFIKFLPDGTISEEMRSRGVHRIDVALNEVPLFVRSGKCIPVADAAECVADVDSTRLNMIGFEGAEYTLYDDDGIHKDYDLEKNCKVLKME</sequence>
<keyword evidence="3 4" id="KW-0326">Glycosidase</keyword>
<comment type="caution">
    <text evidence="8">The sequence shown here is derived from an EMBL/GenBank/DDBJ whole genome shotgun (WGS) entry which is preliminary data.</text>
</comment>
<evidence type="ECO:0000259" key="5">
    <source>
        <dbReference type="Pfam" id="PF01055"/>
    </source>
</evidence>
<dbReference type="PANTHER" id="PTHR22762">
    <property type="entry name" value="ALPHA-GLUCOSIDASE"/>
    <property type="match status" value="1"/>
</dbReference>
<accession>A0ABS8FZ51</accession>
<evidence type="ECO:0000259" key="6">
    <source>
        <dbReference type="Pfam" id="PF13802"/>
    </source>
</evidence>
<dbReference type="Gene3D" id="2.60.40.4040">
    <property type="match status" value="1"/>
</dbReference>
<dbReference type="CDD" id="cd14752">
    <property type="entry name" value="GH31_N"/>
    <property type="match status" value="1"/>
</dbReference>
<keyword evidence="9" id="KW-1185">Reference proteome</keyword>
<dbReference type="Pfam" id="PF01055">
    <property type="entry name" value="Glyco_hydro_31_2nd"/>
    <property type="match status" value="1"/>
</dbReference>
<dbReference type="SUPFAM" id="SSF51011">
    <property type="entry name" value="Glycosyl hydrolase domain"/>
    <property type="match status" value="1"/>
</dbReference>
<evidence type="ECO:0000259" key="7">
    <source>
        <dbReference type="Pfam" id="PF21365"/>
    </source>
</evidence>
<dbReference type="Gene3D" id="2.60.40.1760">
    <property type="entry name" value="glycosyl hydrolase (family 31)"/>
    <property type="match status" value="1"/>
</dbReference>
<evidence type="ECO:0000256" key="1">
    <source>
        <dbReference type="ARBA" id="ARBA00007806"/>
    </source>
</evidence>
<organism evidence="8 9">
    <name type="scientific">Ruminococcus turbiniformis</name>
    <dbReference type="NCBI Taxonomy" id="2881258"/>
    <lineage>
        <taxon>Bacteria</taxon>
        <taxon>Bacillati</taxon>
        <taxon>Bacillota</taxon>
        <taxon>Clostridia</taxon>
        <taxon>Eubacteriales</taxon>
        <taxon>Oscillospiraceae</taxon>
        <taxon>Ruminococcus</taxon>
    </lineage>
</organism>
<dbReference type="PANTHER" id="PTHR22762:SF120">
    <property type="entry name" value="HETEROGLYCAN GLUCOSIDASE 1"/>
    <property type="match status" value="1"/>
</dbReference>
<dbReference type="CDD" id="cd06604">
    <property type="entry name" value="GH31_glucosidase_II_MalA"/>
    <property type="match status" value="1"/>
</dbReference>
<dbReference type="InterPro" id="IPR000322">
    <property type="entry name" value="Glyco_hydro_31_TIM"/>
</dbReference>
<dbReference type="InterPro" id="IPR017853">
    <property type="entry name" value="GH"/>
</dbReference>
<dbReference type="PROSITE" id="PS00129">
    <property type="entry name" value="GLYCOSYL_HYDROL_F31_1"/>
    <property type="match status" value="1"/>
</dbReference>
<dbReference type="SUPFAM" id="SSF74650">
    <property type="entry name" value="Galactose mutarotase-like"/>
    <property type="match status" value="1"/>
</dbReference>
<feature type="domain" description="Glycoside hydrolase family 31 N-terminal" evidence="6">
    <location>
        <begin position="40"/>
        <end position="112"/>
    </location>
</feature>
<feature type="domain" description="Glycosyl hydrolase family 31 C-terminal" evidence="7">
    <location>
        <begin position="524"/>
        <end position="612"/>
    </location>
</feature>